<evidence type="ECO:0000256" key="2">
    <source>
        <dbReference type="ARBA" id="ARBA00004210"/>
    </source>
</evidence>
<dbReference type="GeneTree" id="ENSGT00940000154962"/>
<dbReference type="SMART" id="SM00360">
    <property type="entry name" value="RRM"/>
    <property type="match status" value="3"/>
</dbReference>
<keyword evidence="5" id="KW-0053">Apoptosis</keyword>
<dbReference type="CDD" id="cd12616">
    <property type="entry name" value="RRM1_TIAR"/>
    <property type="match status" value="1"/>
</dbReference>
<dbReference type="GO" id="GO:0003677">
    <property type="term" value="F:DNA binding"/>
    <property type="evidence" value="ECO:0007669"/>
    <property type="project" value="InterPro"/>
</dbReference>
<feature type="domain" description="RRM" evidence="17">
    <location>
        <begin position="215"/>
        <end position="287"/>
    </location>
</feature>
<proteinExistence type="predicted"/>
<name>A0A3Q3S8Z8_9TELE</name>
<keyword evidence="7 16" id="KW-0694">RNA-binding</keyword>
<evidence type="ECO:0000256" key="16">
    <source>
        <dbReference type="PROSITE-ProRule" id="PRU00176"/>
    </source>
</evidence>
<evidence type="ECO:0000256" key="4">
    <source>
        <dbReference type="ARBA" id="ARBA00022553"/>
    </source>
</evidence>
<comment type="function">
    <text evidence="12">RNA-binding protein involved in alternative pre-RNA splicing and in cytoplasmic stress granules formation. Shows a preference for uridine-rich RNAs. Activates splicing of alternative exons with weak 5' splice sites followed by a U-rich stretch on its own pre-mRNA and on TIA1 mRNA. Promotes the inclusion of TIA1 exon 5 to give rise to the long isoform (isoform a) of TIA1. Acts downstream of the stress-induced phosphorylation of EIF2S1/EIF2A to promote the recruitment of untranslated mRNAs to cytoplasmic stress granules (SG). Possesses nucleolytic activity against cytotoxic lymphocyte target cells. May be involved in apoptosis.</text>
</comment>
<evidence type="ECO:0000256" key="6">
    <source>
        <dbReference type="ARBA" id="ARBA00022737"/>
    </source>
</evidence>
<evidence type="ECO:0000256" key="14">
    <source>
        <dbReference type="ARBA" id="ARBA00068023"/>
    </source>
</evidence>
<keyword evidence="9" id="KW-0458">Lysosome</keyword>
<keyword evidence="8" id="KW-0007">Acetylation</keyword>
<dbReference type="Proteomes" id="UP000261640">
    <property type="component" value="Unplaced"/>
</dbReference>
<dbReference type="CDD" id="cd12620">
    <property type="entry name" value="RRM3_TIAR"/>
    <property type="match status" value="1"/>
</dbReference>
<evidence type="ECO:0000313" key="18">
    <source>
        <dbReference type="Ensembl" id="ENSMAMP00000019840.2"/>
    </source>
</evidence>
<evidence type="ECO:0000256" key="9">
    <source>
        <dbReference type="ARBA" id="ARBA00023228"/>
    </source>
</evidence>
<dbReference type="FunFam" id="3.30.70.330:FF:000087">
    <property type="entry name" value="Nucleolysin TIAR isoform 1"/>
    <property type="match status" value="1"/>
</dbReference>
<comment type="subunit">
    <text evidence="13">Interacts with FASTK.</text>
</comment>
<dbReference type="InterPro" id="IPR034492">
    <property type="entry name" value="TIAR_RRM1"/>
</dbReference>
<evidence type="ECO:0000256" key="11">
    <source>
        <dbReference type="ARBA" id="ARBA00037806"/>
    </source>
</evidence>
<dbReference type="CDD" id="cd12617">
    <property type="entry name" value="RRM2_TIAR"/>
    <property type="match status" value="1"/>
</dbReference>
<evidence type="ECO:0000256" key="7">
    <source>
        <dbReference type="ARBA" id="ARBA00022884"/>
    </source>
</evidence>
<dbReference type="SUPFAM" id="SSF54928">
    <property type="entry name" value="RNA-binding domain, RBD"/>
    <property type="match status" value="3"/>
</dbReference>
<dbReference type="Pfam" id="PF00076">
    <property type="entry name" value="RRM_1"/>
    <property type="match status" value="3"/>
</dbReference>
<evidence type="ECO:0000256" key="5">
    <source>
        <dbReference type="ARBA" id="ARBA00022703"/>
    </source>
</evidence>
<keyword evidence="4" id="KW-0597">Phosphoprotein</keyword>
<reference evidence="18" key="1">
    <citation type="submission" date="2025-08" db="UniProtKB">
        <authorList>
            <consortium name="Ensembl"/>
        </authorList>
    </citation>
    <scope>IDENTIFICATION</scope>
</reference>
<dbReference type="InterPro" id="IPR003954">
    <property type="entry name" value="RRM_euk-type"/>
</dbReference>
<evidence type="ECO:0000313" key="19">
    <source>
        <dbReference type="Proteomes" id="UP000261640"/>
    </source>
</evidence>
<evidence type="ECO:0000259" key="17">
    <source>
        <dbReference type="PROSITE" id="PS50102"/>
    </source>
</evidence>
<reference evidence="18" key="2">
    <citation type="submission" date="2025-09" db="UniProtKB">
        <authorList>
            <consortium name="Ensembl"/>
        </authorList>
    </citation>
    <scope>IDENTIFICATION</scope>
</reference>
<comment type="subcellular location">
    <subcellularLocation>
        <location evidence="11">Cytolytic granule</location>
    </subcellularLocation>
    <subcellularLocation>
        <location evidence="2">Cytoplasm</location>
        <location evidence="2">Stress granule</location>
    </subcellularLocation>
    <subcellularLocation>
        <location evidence="1">Nucleus</location>
    </subcellularLocation>
</comment>
<dbReference type="InterPro" id="IPR035979">
    <property type="entry name" value="RBD_domain_sf"/>
</dbReference>
<dbReference type="AlphaFoldDB" id="A0A3Q3S8Z8"/>
<keyword evidence="3" id="KW-0963">Cytoplasm</keyword>
<dbReference type="SMART" id="SM00361">
    <property type="entry name" value="RRM_1"/>
    <property type="match status" value="3"/>
</dbReference>
<dbReference type="GO" id="GO:0006915">
    <property type="term" value="P:apoptotic process"/>
    <property type="evidence" value="ECO:0007669"/>
    <property type="project" value="UniProtKB-KW"/>
</dbReference>
<organism evidence="18 19">
    <name type="scientific">Mastacembelus armatus</name>
    <name type="common">zig-zag eel</name>
    <dbReference type="NCBI Taxonomy" id="205130"/>
    <lineage>
        <taxon>Eukaryota</taxon>
        <taxon>Metazoa</taxon>
        <taxon>Chordata</taxon>
        <taxon>Craniata</taxon>
        <taxon>Vertebrata</taxon>
        <taxon>Euteleostomi</taxon>
        <taxon>Actinopterygii</taxon>
        <taxon>Neopterygii</taxon>
        <taxon>Teleostei</taxon>
        <taxon>Neoteleostei</taxon>
        <taxon>Acanthomorphata</taxon>
        <taxon>Anabantaria</taxon>
        <taxon>Synbranchiformes</taxon>
        <taxon>Mastacembelidae</taxon>
        <taxon>Mastacembelus</taxon>
    </lineage>
</organism>
<evidence type="ECO:0000256" key="12">
    <source>
        <dbReference type="ARBA" id="ARBA00057653"/>
    </source>
</evidence>
<keyword evidence="19" id="KW-1185">Reference proteome</keyword>
<evidence type="ECO:0000256" key="1">
    <source>
        <dbReference type="ARBA" id="ARBA00004123"/>
    </source>
</evidence>
<evidence type="ECO:0000256" key="15">
    <source>
        <dbReference type="ARBA" id="ARBA00083394"/>
    </source>
</evidence>
<dbReference type="InterPro" id="IPR034494">
    <property type="entry name" value="TIAR_RRM2"/>
</dbReference>
<dbReference type="Ensembl" id="ENSMAMT00000020368.2">
    <property type="protein sequence ID" value="ENSMAMP00000019840.2"/>
    <property type="gene ID" value="ENSMAMG00000013350.2"/>
</dbReference>
<dbReference type="GO" id="GO:0010494">
    <property type="term" value="C:cytoplasmic stress granule"/>
    <property type="evidence" value="ECO:0007669"/>
    <property type="project" value="UniProtKB-SubCell"/>
</dbReference>
<dbReference type="FunFam" id="3.30.70.330:FF:000038">
    <property type="entry name" value="Nucleolysin tiar isoform 1"/>
    <property type="match status" value="1"/>
</dbReference>
<dbReference type="InterPro" id="IPR034496">
    <property type="entry name" value="TIAR_RRM3"/>
</dbReference>
<dbReference type="GO" id="GO:0005634">
    <property type="term" value="C:nucleus"/>
    <property type="evidence" value="ECO:0007669"/>
    <property type="project" value="UniProtKB-SubCell"/>
</dbReference>
<dbReference type="InterPro" id="IPR000504">
    <property type="entry name" value="RRM_dom"/>
</dbReference>
<evidence type="ECO:0000256" key="10">
    <source>
        <dbReference type="ARBA" id="ARBA00023242"/>
    </source>
</evidence>
<dbReference type="FunFam" id="3.30.70.330:FF:000045">
    <property type="entry name" value="Nucleolysin tiar isoform 1"/>
    <property type="match status" value="1"/>
</dbReference>
<evidence type="ECO:0000256" key="13">
    <source>
        <dbReference type="ARBA" id="ARBA00065649"/>
    </source>
</evidence>
<keyword evidence="10" id="KW-0539">Nucleus</keyword>
<dbReference type="GO" id="GO:0044194">
    <property type="term" value="C:cytolytic granule"/>
    <property type="evidence" value="ECO:0007669"/>
    <property type="project" value="UniProtKB-SubCell"/>
</dbReference>
<evidence type="ECO:0000256" key="8">
    <source>
        <dbReference type="ARBA" id="ARBA00022990"/>
    </source>
</evidence>
<dbReference type="Gene3D" id="3.30.70.330">
    <property type="match status" value="3"/>
</dbReference>
<feature type="domain" description="RRM" evidence="17">
    <location>
        <begin position="9"/>
        <end position="95"/>
    </location>
</feature>
<evidence type="ECO:0000256" key="3">
    <source>
        <dbReference type="ARBA" id="ARBA00022490"/>
    </source>
</evidence>
<dbReference type="STRING" id="205130.ENSMAMP00000019840"/>
<dbReference type="PANTHER" id="PTHR10352">
    <property type="entry name" value="EUKARYOTIC TRANSLATION INITIATION FACTOR 3 SUBUNIT G"/>
    <property type="match status" value="1"/>
</dbReference>
<keyword evidence="6" id="KW-0677">Repeat</keyword>
<dbReference type="InterPro" id="IPR012677">
    <property type="entry name" value="Nucleotide-bd_a/b_plait_sf"/>
</dbReference>
<sequence length="385" mass="42682">AMDDETYPKTLYVGNLSRDVTEILILQLFTQIGPCKSCKMITEVSSRDFMILCHTSNDPYCFVEFFEHRDAAAALAAMNGRKILGKEVKVNWATTPSSQKKDTSNHFHVFVGDLSPEITTEDVKAAFAPFGKISDARVVKDMTTGKSKGYGFVSFYNKLDAENAIINMGGQWLGGRQIRTNWATRKPPAPKTAQDNGSKQLRFDDVVSQSSPQNCTVYCGGIQSGLSEHVMRQTFSPFGQIMEIRVFPEKGYSFIRFSSHDSAAHAIVSVNGTVIEGHIVKCFWGKESPDMAKNLQQVEYSQWGQWNQVYGNPQQQYGQYMTNGWQVPSYNMYGQTWSQQGFGVEQSQSPAWVGSFGSPSAQAAAPPGSVMSNLANFSMAGYQTQ</sequence>
<dbReference type="GO" id="GO:0042127">
    <property type="term" value="P:regulation of cell population proliferation"/>
    <property type="evidence" value="ECO:0007669"/>
    <property type="project" value="UniProtKB-ARBA"/>
</dbReference>
<accession>A0A3Q3S8Z8</accession>
<dbReference type="PROSITE" id="PS50102">
    <property type="entry name" value="RRM"/>
    <property type="match status" value="3"/>
</dbReference>
<dbReference type="GO" id="GO:0003730">
    <property type="term" value="F:mRNA 3'-UTR binding"/>
    <property type="evidence" value="ECO:0007669"/>
    <property type="project" value="UniProtKB-ARBA"/>
</dbReference>
<protein>
    <recommendedName>
        <fullName evidence="14">Nucleolysin TIAR</fullName>
    </recommendedName>
    <alternativeName>
        <fullName evidence="15">TIA-1-related protein</fullName>
    </alternativeName>
</protein>
<feature type="domain" description="RRM" evidence="17">
    <location>
        <begin position="107"/>
        <end position="185"/>
    </location>
</feature>